<dbReference type="InterPro" id="IPR005821">
    <property type="entry name" value="Ion_trans_dom"/>
</dbReference>
<evidence type="ECO:0000256" key="7">
    <source>
        <dbReference type="SAM" id="MobiDB-lite"/>
    </source>
</evidence>
<evidence type="ECO:0000256" key="1">
    <source>
        <dbReference type="ARBA" id="ARBA00004141"/>
    </source>
</evidence>
<dbReference type="AlphaFoldDB" id="A0A7S1F9Y9"/>
<dbReference type="Gene3D" id="1.10.287.70">
    <property type="match status" value="1"/>
</dbReference>
<evidence type="ECO:0000256" key="5">
    <source>
        <dbReference type="ARBA" id="ARBA00023065"/>
    </source>
</evidence>
<feature type="compositionally biased region" description="Basic and acidic residues" evidence="7">
    <location>
        <begin position="145"/>
        <end position="159"/>
    </location>
</feature>
<gene>
    <name evidence="10" type="ORF">NSCI0253_LOCUS26971</name>
</gene>
<evidence type="ECO:0000256" key="3">
    <source>
        <dbReference type="ARBA" id="ARBA00022692"/>
    </source>
</evidence>
<dbReference type="PANTHER" id="PTHR10217">
    <property type="entry name" value="VOLTAGE AND LIGAND GATED POTASSIUM CHANNEL"/>
    <property type="match status" value="1"/>
</dbReference>
<dbReference type="InterPro" id="IPR050818">
    <property type="entry name" value="KCNH_animal-type"/>
</dbReference>
<feature type="domain" description="Cyclic nucleotide-binding" evidence="9">
    <location>
        <begin position="624"/>
        <end position="756"/>
    </location>
</feature>
<dbReference type="SUPFAM" id="SSF81324">
    <property type="entry name" value="Voltage-gated potassium channels"/>
    <property type="match status" value="1"/>
</dbReference>
<reference evidence="10" key="1">
    <citation type="submission" date="2021-01" db="EMBL/GenBank/DDBJ databases">
        <authorList>
            <person name="Corre E."/>
            <person name="Pelletier E."/>
            <person name="Niang G."/>
            <person name="Scheremetjew M."/>
            <person name="Finn R."/>
            <person name="Kale V."/>
            <person name="Holt S."/>
            <person name="Cochrane G."/>
            <person name="Meng A."/>
            <person name="Brown T."/>
            <person name="Cohen L."/>
        </authorList>
    </citation>
    <scope>NUCLEOTIDE SEQUENCE</scope>
</reference>
<dbReference type="PROSITE" id="PS00888">
    <property type="entry name" value="CNMP_BINDING_1"/>
    <property type="match status" value="1"/>
</dbReference>
<evidence type="ECO:0000256" key="6">
    <source>
        <dbReference type="ARBA" id="ARBA00023136"/>
    </source>
</evidence>
<dbReference type="CDD" id="cd00038">
    <property type="entry name" value="CAP_ED"/>
    <property type="match status" value="1"/>
</dbReference>
<dbReference type="InterPro" id="IPR018488">
    <property type="entry name" value="cNMP-bd_CS"/>
</dbReference>
<keyword evidence="4 8" id="KW-1133">Transmembrane helix</keyword>
<feature type="transmembrane region" description="Helical" evidence="8">
    <location>
        <begin position="358"/>
        <end position="379"/>
    </location>
</feature>
<sequence length="835" mass="93586">MRLEWPDVVQERERVQCAVAQGPELPFRARGRRPLSVEESCSDVPPVDSSLFLGGVDSEFVLDKIESRLKALENMPQQLVQVLTTMSNIQLKISEHVPPRCNCHQPARDGSGHDEMLDAKVRPGPVLVRAQTWRRPSVTFQHPLIGEKVRRDPHPDSPEGARLSTRTMEDVDTQPKTPESHRNSSVPSTSMGNNTLPDGGCPPSNGWESASGMSDESEEAIPAAANVRQYWIMSPALSTVRRNTRSHTSNSISDSRRLNFAIDEDGHQEDSSLASSLTSEGIANRLSLQPDGIQGVRDPLPTTAMASGPTTFILHPHAFYRLVWDFIIATVTLLVGVTVPVFLAYLNPQDLEKGAFDSFSTLVMVLWVADIFLTFRTGYDEKGAVVMSPRKIARRYVRGWLVLDIVVVLPVSPISSLMPSEEGTVVLVLSALKLLRTYRLGPLIDTLPKGYRMPVKLLIVVLLLSHVMSCGWRIVRQSGLTDKAEHSSDWLPLYITDLYWVMMTMTTVGYGDIPPETTGDRVYAILAMLISPLFFGTIVSLLTHVTQGLFHDETDVRLKESLQFLRNRQISQELQRRVMLNLQRRIREEHHVSLPPDLYAKLSPWLQRELCLELISSTVLCFPLFKGAQHSFVADLAVRHTLVFCLPGDLVVEEGQLAQELIFVIHGRLLITKHQDSAHGPARNIRLLRSETQLLPVDPSFEVEIEAGGWIGEACLFNEPSVRQSTALAAIDSELAVLRREDYHDLIARYPHIKEKHQVLEDAFRTGSLHLSRLACKRAASLDASKKKAPFARVGERLNKSLRLVSERSSWRAPVSRRHLTGWIRQIRGRQHSPS</sequence>
<proteinExistence type="predicted"/>
<feature type="transmembrane region" description="Helical" evidence="8">
    <location>
        <begin position="400"/>
        <end position="418"/>
    </location>
</feature>
<evidence type="ECO:0000313" key="10">
    <source>
        <dbReference type="EMBL" id="CAD8852621.1"/>
    </source>
</evidence>
<keyword evidence="5" id="KW-0406">Ion transport</keyword>
<keyword evidence="3 8" id="KW-0812">Transmembrane</keyword>
<dbReference type="InterPro" id="IPR018490">
    <property type="entry name" value="cNMP-bd_dom_sf"/>
</dbReference>
<keyword evidence="2" id="KW-0813">Transport</keyword>
<evidence type="ECO:0000256" key="2">
    <source>
        <dbReference type="ARBA" id="ARBA00022448"/>
    </source>
</evidence>
<evidence type="ECO:0000256" key="4">
    <source>
        <dbReference type="ARBA" id="ARBA00022989"/>
    </source>
</evidence>
<dbReference type="Pfam" id="PF00520">
    <property type="entry name" value="Ion_trans"/>
    <property type="match status" value="1"/>
</dbReference>
<dbReference type="SMART" id="SM00100">
    <property type="entry name" value="cNMP"/>
    <property type="match status" value="1"/>
</dbReference>
<name>A0A7S1F9Y9_NOCSC</name>
<dbReference type="SUPFAM" id="SSF51206">
    <property type="entry name" value="cAMP-binding domain-like"/>
    <property type="match status" value="1"/>
</dbReference>
<dbReference type="GO" id="GO:0005249">
    <property type="term" value="F:voltage-gated potassium channel activity"/>
    <property type="evidence" value="ECO:0007669"/>
    <property type="project" value="TreeGrafter"/>
</dbReference>
<comment type="subcellular location">
    <subcellularLocation>
        <location evidence="1">Membrane</location>
        <topology evidence="1">Multi-pass membrane protein</topology>
    </subcellularLocation>
</comment>
<dbReference type="GO" id="GO:0042391">
    <property type="term" value="P:regulation of membrane potential"/>
    <property type="evidence" value="ECO:0007669"/>
    <property type="project" value="TreeGrafter"/>
</dbReference>
<dbReference type="EMBL" id="HBFQ01038078">
    <property type="protein sequence ID" value="CAD8852621.1"/>
    <property type="molecule type" value="Transcribed_RNA"/>
</dbReference>
<feature type="transmembrane region" description="Helical" evidence="8">
    <location>
        <begin position="453"/>
        <end position="475"/>
    </location>
</feature>
<feature type="transmembrane region" description="Helical" evidence="8">
    <location>
        <begin position="424"/>
        <end position="441"/>
    </location>
</feature>
<dbReference type="PANTHER" id="PTHR10217:SF435">
    <property type="entry name" value="POTASSIUM VOLTAGE-GATED CHANNEL PROTEIN EAG"/>
    <property type="match status" value="1"/>
</dbReference>
<dbReference type="PROSITE" id="PS50042">
    <property type="entry name" value="CNMP_BINDING_3"/>
    <property type="match status" value="1"/>
</dbReference>
<evidence type="ECO:0000256" key="8">
    <source>
        <dbReference type="SAM" id="Phobius"/>
    </source>
</evidence>
<feature type="transmembrane region" description="Helical" evidence="8">
    <location>
        <begin position="322"/>
        <end position="346"/>
    </location>
</feature>
<feature type="region of interest" description="Disordered" evidence="7">
    <location>
        <begin position="144"/>
        <end position="219"/>
    </location>
</feature>
<evidence type="ECO:0000259" key="9">
    <source>
        <dbReference type="PROSITE" id="PS50042"/>
    </source>
</evidence>
<dbReference type="InterPro" id="IPR014710">
    <property type="entry name" value="RmlC-like_jellyroll"/>
</dbReference>
<dbReference type="Gene3D" id="2.60.120.10">
    <property type="entry name" value="Jelly Rolls"/>
    <property type="match status" value="1"/>
</dbReference>
<accession>A0A7S1F9Y9</accession>
<dbReference type="GO" id="GO:0005886">
    <property type="term" value="C:plasma membrane"/>
    <property type="evidence" value="ECO:0007669"/>
    <property type="project" value="TreeGrafter"/>
</dbReference>
<protein>
    <recommendedName>
        <fullName evidence="9">Cyclic nucleotide-binding domain-containing protein</fullName>
    </recommendedName>
</protein>
<feature type="compositionally biased region" description="Polar residues" evidence="7">
    <location>
        <begin position="183"/>
        <end position="196"/>
    </location>
</feature>
<feature type="transmembrane region" description="Helical" evidence="8">
    <location>
        <begin position="522"/>
        <end position="542"/>
    </location>
</feature>
<organism evidence="10">
    <name type="scientific">Noctiluca scintillans</name>
    <name type="common">Sea sparkle</name>
    <name type="synonym">Red tide dinoflagellate</name>
    <dbReference type="NCBI Taxonomy" id="2966"/>
    <lineage>
        <taxon>Eukaryota</taxon>
        <taxon>Sar</taxon>
        <taxon>Alveolata</taxon>
        <taxon>Dinophyceae</taxon>
        <taxon>Noctilucales</taxon>
        <taxon>Noctilucaceae</taxon>
        <taxon>Noctiluca</taxon>
    </lineage>
</organism>
<feature type="transmembrane region" description="Helical" evidence="8">
    <location>
        <begin position="490"/>
        <end position="510"/>
    </location>
</feature>
<dbReference type="InterPro" id="IPR000595">
    <property type="entry name" value="cNMP-bd_dom"/>
</dbReference>
<keyword evidence="6 8" id="KW-0472">Membrane</keyword>